<evidence type="ECO:0000313" key="6">
    <source>
        <dbReference type="Proteomes" id="UP001589891"/>
    </source>
</evidence>
<evidence type="ECO:0000256" key="3">
    <source>
        <dbReference type="ARBA" id="ARBA00022898"/>
    </source>
</evidence>
<evidence type="ECO:0000256" key="1">
    <source>
        <dbReference type="ARBA" id="ARBA00001933"/>
    </source>
</evidence>
<reference evidence="5 6" key="1">
    <citation type="submission" date="2024-09" db="EMBL/GenBank/DDBJ databases">
        <authorList>
            <person name="Sun Q."/>
            <person name="Mori K."/>
        </authorList>
    </citation>
    <scope>NUCLEOTIDE SEQUENCE [LARGE SCALE GENOMIC DNA]</scope>
    <source>
        <strain evidence="5 6">NCAIM B.01794</strain>
    </source>
</reference>
<dbReference type="Gene3D" id="3.20.20.10">
    <property type="entry name" value="Alanine racemase"/>
    <property type="match status" value="1"/>
</dbReference>
<keyword evidence="6" id="KW-1185">Reference proteome</keyword>
<dbReference type="InterPro" id="IPR015813">
    <property type="entry name" value="Pyrv/PenolPyrv_kinase-like_dom"/>
</dbReference>
<dbReference type="PANTHER" id="PTHR43727:SF2">
    <property type="entry name" value="GROUP IV DECARBOXYLASE"/>
    <property type="match status" value="1"/>
</dbReference>
<evidence type="ECO:0000259" key="4">
    <source>
        <dbReference type="Pfam" id="PF00278"/>
    </source>
</evidence>
<sequence>MFARLCQGDEVFGLLNSVPSPLLREMIAAAGYHFVILGMEHLLRSEDELMHCLRARESAGIAPWLRLPEAWKQVAYCSPVNNLGEAVLHLAGGDAALEERPQWVRSCFRSLNARHDLDLKLLNVGGGMGIDYRDHTRSFDWPGFCAGLAALIAEEGVAGTRIRFEIGRFLSAAWGYYLMEVLDIKRNHGQCFAVARSGTHHFRTGGPGPRPSLRGAARRAPVTLVGQLCTPKNVLARQQPVAALAVGDLLVFPLAGAYAWNISHQHLLMHEPPRMLFLEA</sequence>
<dbReference type="Gene3D" id="3.20.20.60">
    <property type="entry name" value="Phosphoenolpyruvate-binding domains"/>
    <property type="match status" value="1"/>
</dbReference>
<evidence type="ECO:0000256" key="2">
    <source>
        <dbReference type="ARBA" id="ARBA00022723"/>
    </source>
</evidence>
<dbReference type="SUPFAM" id="SSF50621">
    <property type="entry name" value="Alanine racemase C-terminal domain-like"/>
    <property type="match status" value="1"/>
</dbReference>
<dbReference type="PROSITE" id="PS00879">
    <property type="entry name" value="ODR_DC_2_2"/>
    <property type="match status" value="1"/>
</dbReference>
<dbReference type="InterPro" id="IPR029066">
    <property type="entry name" value="PLP-binding_barrel"/>
</dbReference>
<dbReference type="InterPro" id="IPR040442">
    <property type="entry name" value="Pyrv_kinase-like_dom_sf"/>
</dbReference>
<dbReference type="Proteomes" id="UP001589891">
    <property type="component" value="Unassembled WGS sequence"/>
</dbReference>
<dbReference type="InterPro" id="IPR022657">
    <property type="entry name" value="De-COase2_CS"/>
</dbReference>
<comment type="cofactor">
    <cofactor evidence="1">
        <name>pyridoxal 5'-phosphate</name>
        <dbReference type="ChEBI" id="CHEBI:597326"/>
    </cofactor>
</comment>
<organism evidence="5 6">
    <name type="scientific">Azorhizophilus paspali</name>
    <name type="common">Azotobacter paspali</name>
    <dbReference type="NCBI Taxonomy" id="69963"/>
    <lineage>
        <taxon>Bacteria</taxon>
        <taxon>Pseudomonadati</taxon>
        <taxon>Pseudomonadota</taxon>
        <taxon>Gammaproteobacteria</taxon>
        <taxon>Pseudomonadales</taxon>
        <taxon>Pseudomonadaceae</taxon>
        <taxon>Azorhizophilus</taxon>
    </lineage>
</organism>
<name>A0ABV6SJI1_AZOPA</name>
<dbReference type="Pfam" id="PF00278">
    <property type="entry name" value="Orn_DAP_Arg_deC"/>
    <property type="match status" value="1"/>
</dbReference>
<dbReference type="InterPro" id="IPR022643">
    <property type="entry name" value="De-COase2_C"/>
</dbReference>
<dbReference type="SUPFAM" id="SSF51621">
    <property type="entry name" value="Phosphoenolpyruvate/pyruvate domain"/>
    <property type="match status" value="1"/>
</dbReference>
<proteinExistence type="predicted"/>
<dbReference type="Gene3D" id="2.40.37.10">
    <property type="entry name" value="Lyase, Ornithine Decarboxylase, Chain A, domain 1"/>
    <property type="match status" value="1"/>
</dbReference>
<protein>
    <recommendedName>
        <fullName evidence="4">Orn/DAP/Arg decarboxylase 2 C-terminal domain-containing protein</fullName>
    </recommendedName>
</protein>
<evidence type="ECO:0000313" key="5">
    <source>
        <dbReference type="EMBL" id="MFC0709678.1"/>
    </source>
</evidence>
<accession>A0ABV6SJI1</accession>
<gene>
    <name evidence="5" type="ORF">ACFFGX_08755</name>
</gene>
<dbReference type="PANTHER" id="PTHR43727">
    <property type="entry name" value="DIAMINOPIMELATE DECARBOXYLASE"/>
    <property type="match status" value="1"/>
</dbReference>
<keyword evidence="3" id="KW-0663">Pyridoxal phosphate</keyword>
<dbReference type="InterPro" id="IPR009006">
    <property type="entry name" value="Ala_racemase/Decarboxylase_C"/>
</dbReference>
<dbReference type="RefSeq" id="WP_376944912.1">
    <property type="nucleotide sequence ID" value="NZ_CP171449.1"/>
</dbReference>
<keyword evidence="2" id="KW-0479">Metal-binding</keyword>
<feature type="domain" description="Orn/DAP/Arg decarboxylase 2 C-terminal" evidence="4">
    <location>
        <begin position="174"/>
        <end position="256"/>
    </location>
</feature>
<dbReference type="EMBL" id="JBHLSS010000047">
    <property type="protein sequence ID" value="MFC0709678.1"/>
    <property type="molecule type" value="Genomic_DNA"/>
</dbReference>
<comment type="caution">
    <text evidence="5">The sequence shown here is derived from an EMBL/GenBank/DDBJ whole genome shotgun (WGS) entry which is preliminary data.</text>
</comment>